<dbReference type="InterPro" id="IPR013024">
    <property type="entry name" value="GGCT-like"/>
</dbReference>
<dbReference type="AlphaFoldDB" id="A0A6P2HE27"/>
<name>A0A6P2HE27_9BURK</name>
<evidence type="ECO:0000313" key="2">
    <source>
        <dbReference type="Proteomes" id="UP000494330"/>
    </source>
</evidence>
<keyword evidence="2" id="KW-1185">Reference proteome</keyword>
<proteinExistence type="predicted"/>
<gene>
    <name evidence="1" type="ORF">BPA30113_00451</name>
</gene>
<dbReference type="CDD" id="cd06661">
    <property type="entry name" value="GGCT_like"/>
    <property type="match status" value="1"/>
</dbReference>
<protein>
    <recommendedName>
        <fullName evidence="3">Gamma-glutamylcyclotransferase</fullName>
    </recommendedName>
</protein>
<dbReference type="RefSeq" id="WP_034196764.1">
    <property type="nucleotide sequence ID" value="NZ_CABVQD010000001.1"/>
</dbReference>
<accession>A0A6P2HE27</accession>
<reference evidence="1 2" key="1">
    <citation type="submission" date="2019-09" db="EMBL/GenBank/DDBJ databases">
        <authorList>
            <person name="Depoorter E."/>
        </authorList>
    </citation>
    <scope>NUCLEOTIDE SEQUENCE [LARGE SCALE GENOMIC DNA]</scope>
    <source>
        <strain evidence="1">LMG 30113</strain>
    </source>
</reference>
<dbReference type="EMBL" id="CABVQD010000001">
    <property type="protein sequence ID" value="VWB15877.1"/>
    <property type="molecule type" value="Genomic_DNA"/>
</dbReference>
<evidence type="ECO:0008006" key="3">
    <source>
        <dbReference type="Google" id="ProtNLM"/>
    </source>
</evidence>
<evidence type="ECO:0000313" key="1">
    <source>
        <dbReference type="EMBL" id="VWB15877.1"/>
    </source>
</evidence>
<organism evidence="1 2">
    <name type="scientific">Burkholderia paludis</name>
    <dbReference type="NCBI Taxonomy" id="1506587"/>
    <lineage>
        <taxon>Bacteria</taxon>
        <taxon>Pseudomonadati</taxon>
        <taxon>Pseudomonadota</taxon>
        <taxon>Betaproteobacteria</taxon>
        <taxon>Burkholderiales</taxon>
        <taxon>Burkholderiaceae</taxon>
        <taxon>Burkholderia</taxon>
        <taxon>Burkholderia cepacia complex</taxon>
    </lineage>
</organism>
<sequence>MERLVDIFFYGLHMDGANLAAKGVHPRQPRIGRILDHRVVVATKAILICAPGEVAEGMIYALTHCEIDRLYDGLDDYRAEAYIARIDDPDGEVSLLVPTLAMVHVAPRIDGAIEPDYIARLHTILTSLGLSTSHLPRI</sequence>
<dbReference type="Proteomes" id="UP000494330">
    <property type="component" value="Unassembled WGS sequence"/>
</dbReference>